<dbReference type="EMBL" id="LGTC01000001">
    <property type="protein sequence ID" value="KNY25266.1"/>
    <property type="molecule type" value="Genomic_DNA"/>
</dbReference>
<dbReference type="SUPFAM" id="SSF46689">
    <property type="entry name" value="Homeodomain-like"/>
    <property type="match status" value="1"/>
</dbReference>
<dbReference type="GO" id="GO:0003677">
    <property type="term" value="F:DNA binding"/>
    <property type="evidence" value="ECO:0007669"/>
    <property type="project" value="UniProtKB-UniRule"/>
</dbReference>
<evidence type="ECO:0000259" key="3">
    <source>
        <dbReference type="PROSITE" id="PS50977"/>
    </source>
</evidence>
<evidence type="ECO:0000256" key="2">
    <source>
        <dbReference type="PROSITE-ProRule" id="PRU00335"/>
    </source>
</evidence>
<dbReference type="InterPro" id="IPR001647">
    <property type="entry name" value="HTH_TetR"/>
</dbReference>
<feature type="DNA-binding region" description="H-T-H motif" evidence="2">
    <location>
        <begin position="32"/>
        <end position="51"/>
    </location>
</feature>
<dbReference type="PANTHER" id="PTHR43479:SF11">
    <property type="entry name" value="ACREF_ENVCD OPERON REPRESSOR-RELATED"/>
    <property type="match status" value="1"/>
</dbReference>
<dbReference type="STRING" id="398512.Bccel_0523"/>
<dbReference type="Gene3D" id="1.10.357.10">
    <property type="entry name" value="Tetracycline Repressor, domain 2"/>
    <property type="match status" value="1"/>
</dbReference>
<dbReference type="PANTHER" id="PTHR43479">
    <property type="entry name" value="ACREF/ENVCD OPERON REPRESSOR-RELATED"/>
    <property type="match status" value="1"/>
</dbReference>
<dbReference type="OrthoDB" id="9810250at2"/>
<dbReference type="AlphaFoldDB" id="A0A0L6JHF5"/>
<accession>A0A0L6JHF5</accession>
<dbReference type="Pfam" id="PF14278">
    <property type="entry name" value="TetR_C_8"/>
    <property type="match status" value="1"/>
</dbReference>
<dbReference type="eggNOG" id="COG1309">
    <property type="taxonomic scope" value="Bacteria"/>
</dbReference>
<reference evidence="5" key="1">
    <citation type="submission" date="2015-07" db="EMBL/GenBank/DDBJ databases">
        <title>Near-Complete Genome Sequence of the Cellulolytic Bacterium Bacteroides (Pseudobacteroides) cellulosolvens ATCC 35603.</title>
        <authorList>
            <person name="Dassa B."/>
            <person name="Utturkar S.M."/>
            <person name="Klingeman D.M."/>
            <person name="Hurt R.A."/>
            <person name="Keller M."/>
            <person name="Xu J."/>
            <person name="Reddy Y.H.K."/>
            <person name="Borovok I."/>
            <person name="Grinberg I.R."/>
            <person name="Lamed R."/>
            <person name="Zhivin O."/>
            <person name="Bayer E.A."/>
            <person name="Brown S.D."/>
        </authorList>
    </citation>
    <scope>NUCLEOTIDE SEQUENCE [LARGE SCALE GENOMIC DNA]</scope>
    <source>
        <strain evidence="5">DSM 2933</strain>
    </source>
</reference>
<protein>
    <submittedName>
        <fullName evidence="4">Putative transcriptional regulator, TetR family</fullName>
    </submittedName>
</protein>
<feature type="domain" description="HTH tetR-type" evidence="3">
    <location>
        <begin position="9"/>
        <end position="69"/>
    </location>
</feature>
<dbReference type="InterPro" id="IPR009057">
    <property type="entry name" value="Homeodomain-like_sf"/>
</dbReference>
<dbReference type="RefSeq" id="WP_036946571.1">
    <property type="nucleotide sequence ID" value="NZ_KN050763.1"/>
</dbReference>
<dbReference type="Proteomes" id="UP000036923">
    <property type="component" value="Unassembled WGS sequence"/>
</dbReference>
<keyword evidence="5" id="KW-1185">Reference proteome</keyword>
<dbReference type="InterPro" id="IPR050624">
    <property type="entry name" value="HTH-type_Tx_Regulator"/>
</dbReference>
<keyword evidence="1 2" id="KW-0238">DNA-binding</keyword>
<dbReference type="PROSITE" id="PS50977">
    <property type="entry name" value="HTH_TETR_2"/>
    <property type="match status" value="1"/>
</dbReference>
<evidence type="ECO:0000256" key="1">
    <source>
        <dbReference type="ARBA" id="ARBA00023125"/>
    </source>
</evidence>
<gene>
    <name evidence="4" type="ORF">Bccel_0523</name>
</gene>
<comment type="caution">
    <text evidence="4">The sequence shown here is derived from an EMBL/GenBank/DDBJ whole genome shotgun (WGS) entry which is preliminary data.</text>
</comment>
<sequence>MKKMSITREFTKNALMDAFWQLYKYQDLDKITIKKITDKAGYSRITFYEYFEDIYDILHCIEIKILSEIEQKIQISIGDAGSISTDAFTEHMVSLSNEYHEFFSKLFGENGDTGFEEKLQNSLKGLLKKYSEMNMDFSNKYVVEFYTSGIVGSIKTWFRNGCDIPVEAFLYTINTVIYINT</sequence>
<organism evidence="4 5">
    <name type="scientific">Pseudobacteroides cellulosolvens ATCC 35603 = DSM 2933</name>
    <dbReference type="NCBI Taxonomy" id="398512"/>
    <lineage>
        <taxon>Bacteria</taxon>
        <taxon>Bacillati</taxon>
        <taxon>Bacillota</taxon>
        <taxon>Clostridia</taxon>
        <taxon>Eubacteriales</taxon>
        <taxon>Oscillospiraceae</taxon>
        <taxon>Pseudobacteroides</taxon>
    </lineage>
</organism>
<name>A0A0L6JHF5_9FIRM</name>
<evidence type="ECO:0000313" key="4">
    <source>
        <dbReference type="EMBL" id="KNY25266.1"/>
    </source>
</evidence>
<dbReference type="InterPro" id="IPR039532">
    <property type="entry name" value="TetR_C_Firmicutes"/>
</dbReference>
<evidence type="ECO:0000313" key="5">
    <source>
        <dbReference type="Proteomes" id="UP000036923"/>
    </source>
</evidence>
<proteinExistence type="predicted"/>